<keyword evidence="8 10" id="KW-0472">Membrane</keyword>
<feature type="transmembrane region" description="Helical" evidence="10">
    <location>
        <begin position="110"/>
        <end position="133"/>
    </location>
</feature>
<dbReference type="GO" id="GO:0098719">
    <property type="term" value="P:sodium ion import across plasma membrane"/>
    <property type="evidence" value="ECO:0007669"/>
    <property type="project" value="TreeGrafter"/>
</dbReference>
<dbReference type="InterPro" id="IPR006153">
    <property type="entry name" value="Cation/H_exchanger_TM"/>
</dbReference>
<feature type="transmembrane region" description="Helical" evidence="10">
    <location>
        <begin position="154"/>
        <end position="174"/>
    </location>
</feature>
<protein>
    <submittedName>
        <fullName evidence="12">Na+/H+ antiporter</fullName>
    </submittedName>
</protein>
<feature type="transmembrane region" description="Helical" evidence="10">
    <location>
        <begin position="299"/>
        <end position="324"/>
    </location>
</feature>
<evidence type="ECO:0000256" key="4">
    <source>
        <dbReference type="ARBA" id="ARBA00022692"/>
    </source>
</evidence>
<dbReference type="GO" id="GO:0005886">
    <property type="term" value="C:plasma membrane"/>
    <property type="evidence" value="ECO:0007669"/>
    <property type="project" value="UniProtKB-SubCell"/>
</dbReference>
<keyword evidence="6 10" id="KW-0915">Sodium</keyword>
<evidence type="ECO:0000256" key="2">
    <source>
        <dbReference type="ARBA" id="ARBA00022448"/>
    </source>
</evidence>
<keyword evidence="4 10" id="KW-0812">Transmembrane</keyword>
<proteinExistence type="inferred from homology"/>
<feature type="transmembrane region" description="Helical" evidence="10">
    <location>
        <begin position="266"/>
        <end position="287"/>
    </location>
</feature>
<evidence type="ECO:0000256" key="10">
    <source>
        <dbReference type="RuleBase" id="RU366002"/>
    </source>
</evidence>
<dbReference type="PANTHER" id="PTHR10110">
    <property type="entry name" value="SODIUM/HYDROGEN EXCHANGER"/>
    <property type="match status" value="1"/>
</dbReference>
<keyword evidence="3 10" id="KW-1003">Cell membrane</keyword>
<keyword evidence="2 10" id="KW-0813">Transport</keyword>
<dbReference type="InterPro" id="IPR018422">
    <property type="entry name" value="Cation/H_exchanger_CPA1"/>
</dbReference>
<evidence type="ECO:0000256" key="8">
    <source>
        <dbReference type="ARBA" id="ARBA00023136"/>
    </source>
</evidence>
<dbReference type="Pfam" id="PF00999">
    <property type="entry name" value="Na_H_Exchanger"/>
    <property type="match status" value="1"/>
</dbReference>
<feature type="domain" description="Cation/H+ exchanger transmembrane" evidence="11">
    <location>
        <begin position="14"/>
        <end position="432"/>
    </location>
</feature>
<comment type="subcellular location">
    <subcellularLocation>
        <location evidence="1 10">Cell membrane</location>
        <topology evidence="1 10">Multi-pass membrane protein</topology>
    </subcellularLocation>
</comment>
<evidence type="ECO:0000259" key="11">
    <source>
        <dbReference type="Pfam" id="PF00999"/>
    </source>
</evidence>
<dbReference type="RefSeq" id="WP_368496939.1">
    <property type="nucleotide sequence ID" value="NZ_CP162511.1"/>
</dbReference>
<dbReference type="NCBIfam" id="TIGR00831">
    <property type="entry name" value="a_cpa1"/>
    <property type="match status" value="1"/>
</dbReference>
<dbReference type="InterPro" id="IPR004705">
    <property type="entry name" value="Cation/H_exchanger_CPA1_bac"/>
</dbReference>
<dbReference type="EMBL" id="CP162511">
    <property type="protein sequence ID" value="XDI04534.1"/>
    <property type="molecule type" value="Genomic_DNA"/>
</dbReference>
<keyword evidence="5 10" id="KW-1133">Transmembrane helix</keyword>
<keyword evidence="9 10" id="KW-0739">Sodium transport</keyword>
<evidence type="ECO:0000256" key="6">
    <source>
        <dbReference type="ARBA" id="ARBA00023053"/>
    </source>
</evidence>
<feature type="transmembrane region" description="Helical" evidence="10">
    <location>
        <begin position="28"/>
        <end position="47"/>
    </location>
</feature>
<dbReference type="GO" id="GO:0051453">
    <property type="term" value="P:regulation of intracellular pH"/>
    <property type="evidence" value="ECO:0007669"/>
    <property type="project" value="TreeGrafter"/>
</dbReference>
<evidence type="ECO:0000256" key="5">
    <source>
        <dbReference type="ARBA" id="ARBA00022989"/>
    </source>
</evidence>
<feature type="transmembrane region" description="Helical" evidence="10">
    <location>
        <begin position="6"/>
        <end position="21"/>
    </location>
</feature>
<keyword evidence="10" id="KW-0050">Antiport</keyword>
<dbReference type="AlphaFoldDB" id="A0AB39BDK7"/>
<reference evidence="12" key="1">
    <citation type="submission" date="2024-05" db="EMBL/GenBank/DDBJ databases">
        <title>Herbiconiux sp. A18JL235.</title>
        <authorList>
            <person name="Zhang G."/>
        </authorList>
    </citation>
    <scope>NUCLEOTIDE SEQUENCE</scope>
    <source>
        <strain evidence="12">A18JL235</strain>
    </source>
</reference>
<dbReference type="GO" id="GO:0015385">
    <property type="term" value="F:sodium:proton antiporter activity"/>
    <property type="evidence" value="ECO:0007669"/>
    <property type="project" value="InterPro"/>
</dbReference>
<feature type="transmembrane region" description="Helical" evidence="10">
    <location>
        <begin position="82"/>
        <end position="104"/>
    </location>
</feature>
<dbReference type="PANTHER" id="PTHR10110:SF86">
    <property type="entry name" value="SODIUM_HYDROGEN EXCHANGER 7"/>
    <property type="match status" value="1"/>
</dbReference>
<dbReference type="Gene3D" id="6.10.140.1330">
    <property type="match status" value="1"/>
</dbReference>
<feature type="transmembrane region" description="Helical" evidence="10">
    <location>
        <begin position="180"/>
        <end position="202"/>
    </location>
</feature>
<evidence type="ECO:0000256" key="1">
    <source>
        <dbReference type="ARBA" id="ARBA00004651"/>
    </source>
</evidence>
<evidence type="ECO:0000256" key="7">
    <source>
        <dbReference type="ARBA" id="ARBA00023065"/>
    </source>
</evidence>
<feature type="transmembrane region" description="Helical" evidence="10">
    <location>
        <begin position="409"/>
        <end position="432"/>
    </location>
</feature>
<name>A0AB39BDK7_9MICO</name>
<keyword evidence="7 10" id="KW-0406">Ion transport</keyword>
<evidence type="ECO:0000256" key="3">
    <source>
        <dbReference type="ARBA" id="ARBA00022475"/>
    </source>
</evidence>
<organism evidence="12">
    <name type="scientific">Herbiconiux sp. A18JL235</name>
    <dbReference type="NCBI Taxonomy" id="3152363"/>
    <lineage>
        <taxon>Bacteria</taxon>
        <taxon>Bacillati</taxon>
        <taxon>Actinomycetota</taxon>
        <taxon>Actinomycetes</taxon>
        <taxon>Micrococcales</taxon>
        <taxon>Microbacteriaceae</taxon>
        <taxon>Herbiconiux</taxon>
    </lineage>
</organism>
<gene>
    <name evidence="12" type="ORF">ABFY20_14500</name>
</gene>
<comment type="similarity">
    <text evidence="10">Belongs to the monovalent cation:proton antiporter 1 (CPA1) transporter (TC 2.A.36) family.</text>
</comment>
<feature type="transmembrane region" description="Helical" evidence="10">
    <location>
        <begin position="374"/>
        <end position="397"/>
    </location>
</feature>
<comment type="function">
    <text evidence="10">Na(+)/H(+) antiporter that extrudes sodium in exchange for external protons.</text>
</comment>
<dbReference type="GO" id="GO:0015386">
    <property type="term" value="F:potassium:proton antiporter activity"/>
    <property type="evidence" value="ECO:0007669"/>
    <property type="project" value="TreeGrafter"/>
</dbReference>
<sequence length="566" mass="60821">MNGVQLLLVIVGAIAVTGIAQRRGLQPALVITLVGFAASFIPGFTRLELDSEIILGLVLPPLLYSAALNFSFVSFARNFRPIVGLGVGLVVVTAFVVGGFASWIVPSLTLATALILGAIVAPPDAVTAVAIGRKLGLPKRVMSILTGESLVNDAAALTMFSITLAAVVGTHTLFENPVLLFGYSALVGVLVGLVLAFVATAIRRLLKDSSLETVLGLVVPFAAYLLAEQLEASGVLAVVAAGFAIGSSSSRAGYQTRLQERQVWSSLDVLLEAFVFAYMGLQLRFVIQDLQEAGQSVWAVFGAGALVLLVVLFIRPVWVFLSFGRNFLGDKLMRRKFASDERMRERVQRENEARVARGRRPRGFPVFLGWKESLVVSWTGMRGVVTLAAAAGVPVLLASGEPFPGRAEIQAIAFIVAVGTLLVQGLSLPFLIRALKLSDPKQEQFDEEQAARALEVARKASSKVLAEFVASPPPGVDPSLVERVAAMAERQSADAERDAVDAAEVERRSAYGETFGTLYRRVLKAQRDAVADERDANRLDDDAAREFLEQLDYQEAAIVSRLGFRL</sequence>
<evidence type="ECO:0000256" key="9">
    <source>
        <dbReference type="ARBA" id="ARBA00023201"/>
    </source>
</evidence>
<accession>A0AB39BDK7</accession>
<feature type="transmembrane region" description="Helical" evidence="10">
    <location>
        <begin position="53"/>
        <end position="75"/>
    </location>
</feature>
<evidence type="ECO:0000313" key="12">
    <source>
        <dbReference type="EMBL" id="XDI04534.1"/>
    </source>
</evidence>